<dbReference type="PANTHER" id="PTHR12346:SF0">
    <property type="entry name" value="SIN3A, ISOFORM G"/>
    <property type="match status" value="1"/>
</dbReference>
<feature type="compositionally biased region" description="Low complexity" evidence="8">
    <location>
        <begin position="882"/>
        <end position="903"/>
    </location>
</feature>
<evidence type="ECO:0000313" key="10">
    <source>
        <dbReference type="EMBL" id="SJL18402.1"/>
    </source>
</evidence>
<keyword evidence="5" id="KW-0804">Transcription</keyword>
<keyword evidence="6 7" id="KW-0539">Nucleus</keyword>
<dbReference type="Pfam" id="PF16879">
    <property type="entry name" value="Sin3a_C"/>
    <property type="match status" value="1"/>
</dbReference>
<name>A0A284SBL7_ARMOS</name>
<evidence type="ECO:0000256" key="5">
    <source>
        <dbReference type="ARBA" id="ARBA00023163"/>
    </source>
</evidence>
<keyword evidence="3" id="KW-0677">Repeat</keyword>
<evidence type="ECO:0000256" key="1">
    <source>
        <dbReference type="ARBA" id="ARBA00004123"/>
    </source>
</evidence>
<dbReference type="Proteomes" id="UP000219338">
    <property type="component" value="Unassembled WGS sequence"/>
</dbReference>
<accession>A0A284SBL7</accession>
<dbReference type="InterPro" id="IPR003822">
    <property type="entry name" value="PAH"/>
</dbReference>
<proteinExistence type="predicted"/>
<evidence type="ECO:0000256" key="4">
    <source>
        <dbReference type="ARBA" id="ARBA00023015"/>
    </source>
</evidence>
<dbReference type="SMART" id="SM00761">
    <property type="entry name" value="HDAC_interact"/>
    <property type="match status" value="1"/>
</dbReference>
<dbReference type="InterPro" id="IPR013194">
    <property type="entry name" value="HDAC_interact_dom"/>
</dbReference>
<dbReference type="GO" id="GO:0003714">
    <property type="term" value="F:transcription corepressor activity"/>
    <property type="evidence" value="ECO:0007669"/>
    <property type="project" value="InterPro"/>
</dbReference>
<evidence type="ECO:0000256" key="7">
    <source>
        <dbReference type="PROSITE-ProRule" id="PRU00810"/>
    </source>
</evidence>
<evidence type="ECO:0000256" key="6">
    <source>
        <dbReference type="ARBA" id="ARBA00023242"/>
    </source>
</evidence>
<dbReference type="Pfam" id="PF02671">
    <property type="entry name" value="PAH"/>
    <property type="match status" value="3"/>
</dbReference>
<dbReference type="Gene3D" id="1.20.1160.11">
    <property type="entry name" value="Paired amphipathic helix"/>
    <property type="match status" value="3"/>
</dbReference>
<reference evidence="11" key="1">
    <citation type="journal article" date="2017" name="Nat. Ecol. Evol.">
        <title>Genome expansion and lineage-specific genetic innovations in the forest pathogenic fungi Armillaria.</title>
        <authorList>
            <person name="Sipos G."/>
            <person name="Prasanna A.N."/>
            <person name="Walter M.C."/>
            <person name="O'Connor E."/>
            <person name="Balint B."/>
            <person name="Krizsan K."/>
            <person name="Kiss B."/>
            <person name="Hess J."/>
            <person name="Varga T."/>
            <person name="Slot J."/>
            <person name="Riley R."/>
            <person name="Boka B."/>
            <person name="Rigling D."/>
            <person name="Barry K."/>
            <person name="Lee J."/>
            <person name="Mihaltcheva S."/>
            <person name="LaButti K."/>
            <person name="Lipzen A."/>
            <person name="Waldron R."/>
            <person name="Moloney N.M."/>
            <person name="Sperisen C."/>
            <person name="Kredics L."/>
            <person name="Vagvoelgyi C."/>
            <person name="Patrignani A."/>
            <person name="Fitzpatrick D."/>
            <person name="Nagy I."/>
            <person name="Doyle S."/>
            <person name="Anderson J.B."/>
            <person name="Grigoriev I.V."/>
            <person name="Gueldener U."/>
            <person name="Muensterkoetter M."/>
            <person name="Nagy L.G."/>
        </authorList>
    </citation>
    <scope>NUCLEOTIDE SEQUENCE [LARGE SCALE GENOMIC DNA]</scope>
    <source>
        <strain evidence="11">C18/9</strain>
    </source>
</reference>
<evidence type="ECO:0000256" key="8">
    <source>
        <dbReference type="SAM" id="MobiDB-lite"/>
    </source>
</evidence>
<dbReference type="FunFam" id="1.20.1160.11:FF:000001">
    <property type="entry name" value="Paired amphipathic helix protein Sin3"/>
    <property type="match status" value="1"/>
</dbReference>
<evidence type="ECO:0000256" key="3">
    <source>
        <dbReference type="ARBA" id="ARBA00022737"/>
    </source>
</evidence>
<dbReference type="FunFam" id="1.20.1160.11:FF:000002">
    <property type="entry name" value="Paired amphipathic helix protein SIN3"/>
    <property type="match status" value="1"/>
</dbReference>
<feature type="domain" description="Histone deacetylase interacting" evidence="9">
    <location>
        <begin position="526"/>
        <end position="626"/>
    </location>
</feature>
<gene>
    <name evidence="10" type="ORF">ARMOST_21990</name>
</gene>
<dbReference type="InterPro" id="IPR036600">
    <property type="entry name" value="PAH_sf"/>
</dbReference>
<dbReference type="AlphaFoldDB" id="A0A284SBL7"/>
<dbReference type="GO" id="GO:0000122">
    <property type="term" value="P:negative regulation of transcription by RNA polymerase II"/>
    <property type="evidence" value="ECO:0007669"/>
    <property type="project" value="TreeGrafter"/>
</dbReference>
<comment type="subcellular location">
    <subcellularLocation>
        <location evidence="1 7">Nucleus</location>
    </subcellularLocation>
</comment>
<feature type="region of interest" description="Disordered" evidence="8">
    <location>
        <begin position="869"/>
        <end position="907"/>
    </location>
</feature>
<dbReference type="GO" id="GO:0070822">
    <property type="term" value="C:Sin3-type complex"/>
    <property type="evidence" value="ECO:0007669"/>
    <property type="project" value="TreeGrafter"/>
</dbReference>
<keyword evidence="11" id="KW-1185">Reference proteome</keyword>
<dbReference type="InterPro" id="IPR031693">
    <property type="entry name" value="Sin3_C"/>
</dbReference>
<dbReference type="PANTHER" id="PTHR12346">
    <property type="entry name" value="SIN3B-RELATED"/>
    <property type="match status" value="1"/>
</dbReference>
<dbReference type="Pfam" id="PF08295">
    <property type="entry name" value="Sin3_corepress"/>
    <property type="match status" value="1"/>
</dbReference>
<dbReference type="OrthoDB" id="10265969at2759"/>
<sequence length="1216" mass="137638">MDVDVPSPIPDTDPVRDTEPKGSGLPDNQNLISSHGTGDSSMKTATAPENEISKEISVKDTGVQQPLTPVLVTTEARSDSVALLLQPSTPMVVDVSPPSPPMNIPEGPRPLNVTDALSYLDAVKIQFQDQPDVYNQFLDIMKEFKSQLIDTPGVIHRVSHLFFGHPQLIIGFNTFLPAGYHIEITSDGPTLSRITVTNSDGSVILYQHPPLLPPGECHLYSGETRRADRRLDAHTLHHQYAIQYSVIGRPFCPTGSSPAGSSLALIPPLERRPETSGPSGTPDPKAVAYDFDKQIMGPAFNYVQKIKQRCDPETYKQFLDILSRYHRKHDSIDEVSTQIARLFKDDPDLRTDFHIFMPESVLMDEGKRKVDSGHLLPQKRKRRLVEKEPKPSSSSPHKVKKLKPSVSQEIPPAFKTERRHTLPPPPPDDSRFFDRVKQSLDSRESYNEFLKVINLFTQGIIDMGRLVKESRNFLAGDSELMRQFRDILGWDEKKERDYHIFEQGQLFGMTRPIVAGFQDRPTRMDMSTKYGSYRKLHPSEAHVTCSGRDDMCRSVLNDEWVSHPTWTSEDPAIVSHKKNVFEEALHRSEEERHEYDFHIEAIVRTIAILEPISNKVAQLSPEERANFKLKPNLNGSAKAINHRVIKKIWGREAGLEVIQAMQDFPSQAIPQVLSRLKGKEEEWKRAQREWNKVWREVDARNYIKSLDHQSITFRSMDKKATSAKSFINQIEAAREEQMAKRASLIDPLFARTRPSHQLEFVIDDMSVIQDGLKLTFSFLDRTQGQIALTDRKRIEQLLRSFVPLFFVVDPVVFNNAFQVVQETVDSDVSDASDAEVSSVGSSKGSGKGRKGGVGTAAGDLRKKLLKSEQAKSTIRKTRAQEAASPSLSRAPSPAPADGGPSEGQQRRVKNTFFTNTNFYVLLRLLEVMYTRLLKFRNISNQLATEGSQSKAPTIVTGLSPQATAFIESMSDPNANASHFYELMLESCERLFDNELEQPAFEEQIRLMFGVKEAYKIFTIDKLIGSIIKQVQVILADSKSQELLETLKRDRSIPSLTTQDYLNSRHNAEKVLGPDENLFRVDWLPESKKVTMQLIGKDDSSFDDSEVLTGRWQAYIKSYTQTGPTADVPQTKIRRPFLRKNLPVTIPTEPNIKTSDGLKIKVCVRTYRLFFVSDSEDYLWKIRQQEDVQKATENLQVRNVLRKKWVESSSKPEPVPS</sequence>
<feature type="region of interest" description="Disordered" evidence="8">
    <location>
        <begin position="1"/>
        <end position="47"/>
    </location>
</feature>
<evidence type="ECO:0000259" key="9">
    <source>
        <dbReference type="SMART" id="SM00761"/>
    </source>
</evidence>
<dbReference type="OMA" id="MCEEVIK"/>
<dbReference type="PROSITE" id="PS51477">
    <property type="entry name" value="PAH"/>
    <property type="match status" value="2"/>
</dbReference>
<feature type="region of interest" description="Disordered" evidence="8">
    <location>
        <begin position="368"/>
        <end position="432"/>
    </location>
</feature>
<dbReference type="STRING" id="47428.A0A284SBL7"/>
<feature type="region of interest" description="Disordered" evidence="8">
    <location>
        <begin position="831"/>
        <end position="855"/>
    </location>
</feature>
<dbReference type="InterPro" id="IPR039774">
    <property type="entry name" value="Sin3-like"/>
</dbReference>
<feature type="compositionally biased region" description="Low complexity" evidence="8">
    <location>
        <begin position="834"/>
        <end position="844"/>
    </location>
</feature>
<keyword evidence="2" id="KW-0678">Repressor</keyword>
<evidence type="ECO:0000313" key="11">
    <source>
        <dbReference type="Proteomes" id="UP000219338"/>
    </source>
</evidence>
<organism evidence="10 11">
    <name type="scientific">Armillaria ostoyae</name>
    <name type="common">Armillaria root rot fungus</name>
    <dbReference type="NCBI Taxonomy" id="47428"/>
    <lineage>
        <taxon>Eukaryota</taxon>
        <taxon>Fungi</taxon>
        <taxon>Dikarya</taxon>
        <taxon>Basidiomycota</taxon>
        <taxon>Agaricomycotina</taxon>
        <taxon>Agaricomycetes</taxon>
        <taxon>Agaricomycetidae</taxon>
        <taxon>Agaricales</taxon>
        <taxon>Marasmiineae</taxon>
        <taxon>Physalacriaceae</taxon>
        <taxon>Armillaria</taxon>
    </lineage>
</organism>
<feature type="compositionally biased region" description="Polar residues" evidence="8">
    <location>
        <begin position="26"/>
        <end position="44"/>
    </location>
</feature>
<dbReference type="SUPFAM" id="SSF47762">
    <property type="entry name" value="PAH2 domain"/>
    <property type="match status" value="3"/>
</dbReference>
<dbReference type="EMBL" id="FUEG01000059">
    <property type="protein sequence ID" value="SJL18402.1"/>
    <property type="molecule type" value="Genomic_DNA"/>
</dbReference>
<protein>
    <recommendedName>
        <fullName evidence="9">Histone deacetylase interacting domain-containing protein</fullName>
    </recommendedName>
</protein>
<evidence type="ECO:0000256" key="2">
    <source>
        <dbReference type="ARBA" id="ARBA00022491"/>
    </source>
</evidence>
<keyword evidence="4" id="KW-0805">Transcription regulation</keyword>